<feature type="transmembrane region" description="Helical" evidence="1">
    <location>
        <begin position="110"/>
        <end position="127"/>
    </location>
</feature>
<sequence length="165" mass="18633">MELESIFRMFRLSCLWNSVLHKSRFDLYSAFKFVEAGFSLQDMVGIHIGDARRCGCAEGTSLLPISWKVSGRDRLALSAPAFNLFVFAFLIYHMSPHLSSLCCICDDVRAFLFLCLLFLSFCVSSFGSHGMPAQVRVPFHLEKYPRQTVTGSILDPGIHHGRLHL</sequence>
<organism evidence="2 3">
    <name type="scientific">Zopfia rhizophila CBS 207.26</name>
    <dbReference type="NCBI Taxonomy" id="1314779"/>
    <lineage>
        <taxon>Eukaryota</taxon>
        <taxon>Fungi</taxon>
        <taxon>Dikarya</taxon>
        <taxon>Ascomycota</taxon>
        <taxon>Pezizomycotina</taxon>
        <taxon>Dothideomycetes</taxon>
        <taxon>Dothideomycetes incertae sedis</taxon>
        <taxon>Zopfiaceae</taxon>
        <taxon>Zopfia</taxon>
    </lineage>
</organism>
<keyword evidence="1" id="KW-1133">Transmembrane helix</keyword>
<reference evidence="2" key="1">
    <citation type="journal article" date="2020" name="Stud. Mycol.">
        <title>101 Dothideomycetes genomes: a test case for predicting lifestyles and emergence of pathogens.</title>
        <authorList>
            <person name="Haridas S."/>
            <person name="Albert R."/>
            <person name="Binder M."/>
            <person name="Bloem J."/>
            <person name="Labutti K."/>
            <person name="Salamov A."/>
            <person name="Andreopoulos B."/>
            <person name="Baker S."/>
            <person name="Barry K."/>
            <person name="Bills G."/>
            <person name="Bluhm B."/>
            <person name="Cannon C."/>
            <person name="Castanera R."/>
            <person name="Culley D."/>
            <person name="Daum C."/>
            <person name="Ezra D."/>
            <person name="Gonzalez J."/>
            <person name="Henrissat B."/>
            <person name="Kuo A."/>
            <person name="Liang C."/>
            <person name="Lipzen A."/>
            <person name="Lutzoni F."/>
            <person name="Magnuson J."/>
            <person name="Mondo S."/>
            <person name="Nolan M."/>
            <person name="Ohm R."/>
            <person name="Pangilinan J."/>
            <person name="Park H.-J."/>
            <person name="Ramirez L."/>
            <person name="Alfaro M."/>
            <person name="Sun H."/>
            <person name="Tritt A."/>
            <person name="Yoshinaga Y."/>
            <person name="Zwiers L.-H."/>
            <person name="Turgeon B."/>
            <person name="Goodwin S."/>
            <person name="Spatafora J."/>
            <person name="Crous P."/>
            <person name="Grigoriev I."/>
        </authorList>
    </citation>
    <scope>NUCLEOTIDE SEQUENCE</scope>
    <source>
        <strain evidence="2">CBS 207.26</strain>
    </source>
</reference>
<accession>A0A6A6E772</accession>
<name>A0A6A6E772_9PEZI</name>
<gene>
    <name evidence="2" type="ORF">K469DRAFT_149654</name>
</gene>
<dbReference type="AlphaFoldDB" id="A0A6A6E772"/>
<evidence type="ECO:0000256" key="1">
    <source>
        <dbReference type="SAM" id="Phobius"/>
    </source>
</evidence>
<proteinExistence type="predicted"/>
<evidence type="ECO:0000313" key="2">
    <source>
        <dbReference type="EMBL" id="KAF2186318.1"/>
    </source>
</evidence>
<keyword evidence="1" id="KW-0812">Transmembrane</keyword>
<evidence type="ECO:0000313" key="3">
    <source>
        <dbReference type="Proteomes" id="UP000800200"/>
    </source>
</evidence>
<keyword evidence="1" id="KW-0472">Membrane</keyword>
<feature type="transmembrane region" description="Helical" evidence="1">
    <location>
        <begin position="75"/>
        <end position="95"/>
    </location>
</feature>
<dbReference type="EMBL" id="ML994630">
    <property type="protein sequence ID" value="KAF2186318.1"/>
    <property type="molecule type" value="Genomic_DNA"/>
</dbReference>
<protein>
    <submittedName>
        <fullName evidence="2">Uncharacterized protein</fullName>
    </submittedName>
</protein>
<dbReference type="Proteomes" id="UP000800200">
    <property type="component" value="Unassembled WGS sequence"/>
</dbReference>
<keyword evidence="3" id="KW-1185">Reference proteome</keyword>